<sequence>MKPKKLLVLSNMYPSKEALTFGIFVKNQVNALREQGLEVDVVAVQNPNMGKANVLKKYGKWALQTAGNLLTKGRSYDAVHAHYVFPTGMLALLYKKLFKCRMIITAHGGDIDKMAKKSPRIRKWTAKILKEADHVIAVGNELYEEIHGSFHVPKEKLSIINMGVNREVFKPTDQAVAREKLDLSQNEHIFLFVGNLIKQKGLMELVQAYEKLPKDNKRLILMGATKDVRFREELETYIKDHNVGNVDILEPRAQQEVALWMSAADAFVLPSHIEGFGLVALEAMSCHTPVVGTNVGGLRYLLNEDSGILVEPQNVSSLFEGMNKVLTDVASREQLISNGEKRAQENDQQTLIRKVINVYSPLGG</sequence>
<keyword evidence="5" id="KW-1185">Reference proteome</keyword>
<dbReference type="InterPro" id="IPR001296">
    <property type="entry name" value="Glyco_trans_1"/>
</dbReference>
<reference evidence="4 5" key="1">
    <citation type="submission" date="2016-10" db="EMBL/GenBank/DDBJ databases">
        <authorList>
            <person name="Varghese N."/>
            <person name="Submissions S."/>
        </authorList>
    </citation>
    <scope>NUCLEOTIDE SEQUENCE [LARGE SCALE GENOMIC DNA]</scope>
    <source>
        <strain evidence="4 5">DSM 13796</strain>
    </source>
</reference>
<protein>
    <submittedName>
        <fullName evidence="4">Glycosyltransferase involved in cell wall bisynthesis</fullName>
    </submittedName>
</protein>
<proteinExistence type="predicted"/>
<feature type="domain" description="Glycosyl transferase family 1" evidence="2">
    <location>
        <begin position="176"/>
        <end position="342"/>
    </location>
</feature>
<gene>
    <name evidence="4" type="ORF">SAMN02745910_02291</name>
</gene>
<dbReference type="GeneID" id="93710947"/>
<dbReference type="RefSeq" id="WP_197232467.1">
    <property type="nucleotide sequence ID" value="NZ_FOXX01000005.1"/>
</dbReference>
<dbReference type="Proteomes" id="UP000182762">
    <property type="component" value="Unassembled WGS sequence"/>
</dbReference>
<dbReference type="Pfam" id="PF13439">
    <property type="entry name" value="Glyco_transf_4"/>
    <property type="match status" value="1"/>
</dbReference>
<accession>A0A1I5ZWD8</accession>
<comment type="caution">
    <text evidence="4">The sequence shown here is derived from an EMBL/GenBank/DDBJ whole genome shotgun (WGS) entry which is preliminary data.</text>
</comment>
<dbReference type="PANTHER" id="PTHR46401:SF2">
    <property type="entry name" value="GLYCOSYLTRANSFERASE WBBK-RELATED"/>
    <property type="match status" value="1"/>
</dbReference>
<keyword evidence="1" id="KW-0808">Transferase</keyword>
<evidence type="ECO:0000256" key="1">
    <source>
        <dbReference type="ARBA" id="ARBA00022679"/>
    </source>
</evidence>
<evidence type="ECO:0000313" key="5">
    <source>
        <dbReference type="Proteomes" id="UP000182762"/>
    </source>
</evidence>
<dbReference type="Gene3D" id="3.40.50.2000">
    <property type="entry name" value="Glycogen Phosphorylase B"/>
    <property type="match status" value="2"/>
</dbReference>
<evidence type="ECO:0000259" key="2">
    <source>
        <dbReference type="Pfam" id="PF00534"/>
    </source>
</evidence>
<dbReference type="Pfam" id="PF00534">
    <property type="entry name" value="Glycos_transf_1"/>
    <property type="match status" value="1"/>
</dbReference>
<organism evidence="4 5">
    <name type="scientific">Priestia endophytica DSM 13796</name>
    <dbReference type="NCBI Taxonomy" id="1121089"/>
    <lineage>
        <taxon>Bacteria</taxon>
        <taxon>Bacillati</taxon>
        <taxon>Bacillota</taxon>
        <taxon>Bacilli</taxon>
        <taxon>Bacillales</taxon>
        <taxon>Bacillaceae</taxon>
        <taxon>Priestia</taxon>
    </lineage>
</organism>
<feature type="domain" description="Glycosyltransferase subfamily 4-like N-terminal" evidence="3">
    <location>
        <begin position="24"/>
        <end position="167"/>
    </location>
</feature>
<name>A0A1I5ZWD8_9BACI</name>
<dbReference type="InterPro" id="IPR028098">
    <property type="entry name" value="Glyco_trans_4-like_N"/>
</dbReference>
<evidence type="ECO:0000313" key="4">
    <source>
        <dbReference type="EMBL" id="SFQ60801.1"/>
    </source>
</evidence>
<dbReference type="EMBL" id="FOXX01000005">
    <property type="protein sequence ID" value="SFQ60801.1"/>
    <property type="molecule type" value="Genomic_DNA"/>
</dbReference>
<evidence type="ECO:0000259" key="3">
    <source>
        <dbReference type="Pfam" id="PF13439"/>
    </source>
</evidence>
<dbReference type="PANTHER" id="PTHR46401">
    <property type="entry name" value="GLYCOSYLTRANSFERASE WBBK-RELATED"/>
    <property type="match status" value="1"/>
</dbReference>
<dbReference type="SUPFAM" id="SSF53756">
    <property type="entry name" value="UDP-Glycosyltransferase/glycogen phosphorylase"/>
    <property type="match status" value="1"/>
</dbReference>